<dbReference type="SUPFAM" id="SSF56112">
    <property type="entry name" value="Protein kinase-like (PK-like)"/>
    <property type="match status" value="1"/>
</dbReference>
<protein>
    <submittedName>
        <fullName evidence="6">Cyclin-dependent protein kinase</fullName>
    </submittedName>
</protein>
<dbReference type="InterPro" id="IPR036915">
    <property type="entry name" value="Cyclin-like_sf"/>
</dbReference>
<keyword evidence="6" id="KW-0808">Transferase</keyword>
<dbReference type="FunFam" id="1.10.472.10:FF:000001">
    <property type="entry name" value="G2/mitotic-specific cyclin"/>
    <property type="match status" value="1"/>
</dbReference>
<gene>
    <name evidence="6" type="ORF">LCMAC103_01350</name>
</gene>
<dbReference type="InterPro" id="IPR006671">
    <property type="entry name" value="Cyclin_N"/>
</dbReference>
<dbReference type="InterPro" id="IPR013763">
    <property type="entry name" value="Cyclin-like_dom"/>
</dbReference>
<dbReference type="EMBL" id="MK500336">
    <property type="protein sequence ID" value="QBK86803.1"/>
    <property type="molecule type" value="Genomic_DNA"/>
</dbReference>
<dbReference type="GO" id="GO:0004674">
    <property type="term" value="F:protein serine/threonine kinase activity"/>
    <property type="evidence" value="ECO:0007669"/>
    <property type="project" value="TreeGrafter"/>
</dbReference>
<evidence type="ECO:0000256" key="3">
    <source>
        <dbReference type="ARBA" id="ARBA00022840"/>
    </source>
</evidence>
<reference evidence="6" key="1">
    <citation type="journal article" date="2019" name="MBio">
        <title>Virus Genomes from Deep Sea Sediments Expand the Ocean Megavirome and Support Independent Origins of Viral Gigantism.</title>
        <authorList>
            <person name="Backstrom D."/>
            <person name="Yutin N."/>
            <person name="Jorgensen S.L."/>
            <person name="Dharamshi J."/>
            <person name="Homa F."/>
            <person name="Zaremba-Niedwiedzka K."/>
            <person name="Spang A."/>
            <person name="Wolf Y.I."/>
            <person name="Koonin E.V."/>
            <person name="Ettema T.J."/>
        </authorList>
    </citation>
    <scope>NUCLEOTIDE SEQUENCE</scope>
</reference>
<dbReference type="GO" id="GO:0035556">
    <property type="term" value="P:intracellular signal transduction"/>
    <property type="evidence" value="ECO:0007669"/>
    <property type="project" value="TreeGrafter"/>
</dbReference>
<keyword evidence="4" id="KW-0131">Cell cycle</keyword>
<sequence length="472" mass="52835">MASTDSSSSSPEGTYGFVVFTDTTARKYSKTAFNDDGMCNQQNIRECAAIRALSHENVISARSITMSQSPRKSPGTPPTVVVIEMAKGDPVAGEQRVDDAAIGDFFRQVAGGLAHAHARDIANRDIKPENLVTIDEGKTYKIIDWGIAGFACSERLSESSEYVSLWWRSPELLAGEAHTDHRAADVWALGITALSLFFDIERLQAEDIQEQLHAAKWLASRAGANRLNEYYDDRISPLLADLLKQIFQVDWRSRITAAEICDHPFVAGYIKLRNGRHIPKKVPRSVVPVEENHEWRTTLFGAQKHLTPRMREILFEWLCEVQTKFKLRFASLFSAYDLVDRALRVLPDFPRRELQLLGTACLALATCLYETYPPELRDFVCVAARAFTSDELEDMAQKVAFALDWHLVHDTCYTVWLSANTKPSLSKLVVAAAVAEKCGLSPKRTVRSAFGVTADDCRPQSGRLRKLVSPQR</sequence>
<evidence type="ECO:0000256" key="1">
    <source>
        <dbReference type="ARBA" id="ARBA00022618"/>
    </source>
</evidence>
<dbReference type="InterPro" id="IPR000719">
    <property type="entry name" value="Prot_kinase_dom"/>
</dbReference>
<dbReference type="PROSITE" id="PS50011">
    <property type="entry name" value="PROTEIN_KINASE_DOM"/>
    <property type="match status" value="1"/>
</dbReference>
<dbReference type="Pfam" id="PF00069">
    <property type="entry name" value="Pkinase"/>
    <property type="match status" value="1"/>
</dbReference>
<evidence type="ECO:0000313" key="6">
    <source>
        <dbReference type="EMBL" id="QBK86803.1"/>
    </source>
</evidence>
<organism evidence="6">
    <name type="scientific">Marseillevirus LCMAC103</name>
    <dbReference type="NCBI Taxonomy" id="2506604"/>
    <lineage>
        <taxon>Viruses</taxon>
        <taxon>Varidnaviria</taxon>
        <taxon>Bamfordvirae</taxon>
        <taxon>Nucleocytoviricota</taxon>
        <taxon>Megaviricetes</taxon>
        <taxon>Pimascovirales</taxon>
        <taxon>Pimascovirales incertae sedis</taxon>
        <taxon>Marseilleviridae</taxon>
    </lineage>
</organism>
<dbReference type="GO" id="GO:0051301">
    <property type="term" value="P:cell division"/>
    <property type="evidence" value="ECO:0007669"/>
    <property type="project" value="UniProtKB-KW"/>
</dbReference>
<keyword evidence="3" id="KW-0067">ATP-binding</keyword>
<dbReference type="PANTHER" id="PTHR24346">
    <property type="entry name" value="MAP/MICROTUBULE AFFINITY-REGULATING KINASE"/>
    <property type="match status" value="1"/>
</dbReference>
<keyword evidence="1" id="KW-0132">Cell division</keyword>
<proteinExistence type="predicted"/>
<dbReference type="SUPFAM" id="SSF47954">
    <property type="entry name" value="Cyclin-like"/>
    <property type="match status" value="1"/>
</dbReference>
<keyword evidence="2" id="KW-0547">Nucleotide-binding</keyword>
<keyword evidence="6" id="KW-0418">Kinase</keyword>
<feature type="domain" description="Protein kinase" evidence="5">
    <location>
        <begin position="4"/>
        <end position="266"/>
    </location>
</feature>
<dbReference type="Gene3D" id="1.10.510.10">
    <property type="entry name" value="Transferase(Phosphotransferase) domain 1"/>
    <property type="match status" value="1"/>
</dbReference>
<evidence type="ECO:0000256" key="2">
    <source>
        <dbReference type="ARBA" id="ARBA00022741"/>
    </source>
</evidence>
<dbReference type="Gene3D" id="1.10.472.10">
    <property type="entry name" value="Cyclin-like"/>
    <property type="match status" value="2"/>
</dbReference>
<dbReference type="Pfam" id="PF00134">
    <property type="entry name" value="Cyclin_N"/>
    <property type="match status" value="1"/>
</dbReference>
<dbReference type="GO" id="GO:0005524">
    <property type="term" value="F:ATP binding"/>
    <property type="evidence" value="ECO:0007669"/>
    <property type="project" value="UniProtKB-KW"/>
</dbReference>
<dbReference type="InterPro" id="IPR011009">
    <property type="entry name" value="Kinase-like_dom_sf"/>
</dbReference>
<dbReference type="PANTHER" id="PTHR24346:SF30">
    <property type="entry name" value="MATERNAL EMBRYONIC LEUCINE ZIPPER KINASE"/>
    <property type="match status" value="1"/>
</dbReference>
<name>A0A481YU06_9VIRU</name>
<dbReference type="SMART" id="SM00220">
    <property type="entry name" value="S_TKc"/>
    <property type="match status" value="1"/>
</dbReference>
<evidence type="ECO:0000256" key="4">
    <source>
        <dbReference type="ARBA" id="ARBA00023306"/>
    </source>
</evidence>
<accession>A0A481YU06</accession>
<evidence type="ECO:0000259" key="5">
    <source>
        <dbReference type="PROSITE" id="PS50011"/>
    </source>
</evidence>
<dbReference type="SMART" id="SM00385">
    <property type="entry name" value="CYCLIN"/>
    <property type="match status" value="1"/>
</dbReference>